<evidence type="ECO:0000256" key="9">
    <source>
        <dbReference type="ARBA" id="ARBA00023157"/>
    </source>
</evidence>
<keyword evidence="6 14" id="KW-1133">Transmembrane helix</keyword>
<feature type="transmembrane region" description="Helical" evidence="14">
    <location>
        <begin position="159"/>
        <end position="179"/>
    </location>
</feature>
<dbReference type="PROSITE" id="PS00237">
    <property type="entry name" value="G_PROTEIN_RECEP_F1_1"/>
    <property type="match status" value="1"/>
</dbReference>
<dbReference type="InterPro" id="IPR000355">
    <property type="entry name" value="Chemokine_rcpt"/>
</dbReference>
<dbReference type="GO" id="GO:0019722">
    <property type="term" value="P:calcium-mediated signaling"/>
    <property type="evidence" value="ECO:0007669"/>
    <property type="project" value="TreeGrafter"/>
</dbReference>
<evidence type="ECO:0000256" key="3">
    <source>
        <dbReference type="ARBA" id="ARBA00022475"/>
    </source>
</evidence>
<evidence type="ECO:0000256" key="12">
    <source>
        <dbReference type="ARBA" id="ARBA00023224"/>
    </source>
</evidence>
<feature type="transmembrane region" description="Helical" evidence="14">
    <location>
        <begin position="47"/>
        <end position="69"/>
    </location>
</feature>
<evidence type="ECO:0000256" key="6">
    <source>
        <dbReference type="ARBA" id="ARBA00022989"/>
    </source>
</evidence>
<keyword evidence="5" id="KW-0967">Endosome</keyword>
<keyword evidence="3" id="KW-1003">Cell membrane</keyword>
<feature type="domain" description="G-protein coupled receptors family 1 profile" evidence="15">
    <location>
        <begin position="58"/>
        <end position="217"/>
    </location>
</feature>
<feature type="transmembrane region" description="Helical" evidence="14">
    <location>
        <begin position="81"/>
        <end position="103"/>
    </location>
</feature>
<name>A0A9Q1E228_CONCO</name>
<evidence type="ECO:0000256" key="11">
    <source>
        <dbReference type="ARBA" id="ARBA00023180"/>
    </source>
</evidence>
<dbReference type="PRINTS" id="PR00657">
    <property type="entry name" value="CCCHEMOKINER"/>
</dbReference>
<dbReference type="Proteomes" id="UP001152803">
    <property type="component" value="Unassembled WGS sequence"/>
</dbReference>
<proteinExistence type="inferred from homology"/>
<keyword evidence="7 13" id="KW-0297">G-protein coupled receptor</keyword>
<reference evidence="16" key="1">
    <citation type="journal article" date="2023" name="Science">
        <title>Genome structures resolve the early diversification of teleost fishes.</title>
        <authorList>
            <person name="Parey E."/>
            <person name="Louis A."/>
            <person name="Montfort J."/>
            <person name="Bouchez O."/>
            <person name="Roques C."/>
            <person name="Iampietro C."/>
            <person name="Lluch J."/>
            <person name="Castinel A."/>
            <person name="Donnadieu C."/>
            <person name="Desvignes T."/>
            <person name="Floi Bucao C."/>
            <person name="Jouanno E."/>
            <person name="Wen M."/>
            <person name="Mejri S."/>
            <person name="Dirks R."/>
            <person name="Jansen H."/>
            <person name="Henkel C."/>
            <person name="Chen W.J."/>
            <person name="Zahm M."/>
            <person name="Cabau C."/>
            <person name="Klopp C."/>
            <person name="Thompson A.W."/>
            <person name="Robinson-Rechavi M."/>
            <person name="Braasch I."/>
            <person name="Lecointre G."/>
            <person name="Bobe J."/>
            <person name="Postlethwait J.H."/>
            <person name="Berthelot C."/>
            <person name="Roest Crollius H."/>
            <person name="Guiguen Y."/>
        </authorList>
    </citation>
    <scope>NUCLEOTIDE SEQUENCE</scope>
    <source>
        <strain evidence="16">Concon-B</strain>
    </source>
</reference>
<evidence type="ECO:0000313" key="17">
    <source>
        <dbReference type="Proteomes" id="UP001152803"/>
    </source>
</evidence>
<protein>
    <recommendedName>
        <fullName evidence="15">G-protein coupled receptors family 1 profile domain-containing protein</fullName>
    </recommendedName>
</protein>
<dbReference type="OrthoDB" id="5970631at2759"/>
<evidence type="ECO:0000313" key="16">
    <source>
        <dbReference type="EMBL" id="KAJ8288216.1"/>
    </source>
</evidence>
<dbReference type="SUPFAM" id="SSF81321">
    <property type="entry name" value="Family A G protein-coupled receptor-like"/>
    <property type="match status" value="1"/>
</dbReference>
<dbReference type="InterPro" id="IPR000276">
    <property type="entry name" value="GPCR_Rhodpsn"/>
</dbReference>
<evidence type="ECO:0000256" key="13">
    <source>
        <dbReference type="RuleBase" id="RU000688"/>
    </source>
</evidence>
<keyword evidence="17" id="KW-1185">Reference proteome</keyword>
<dbReference type="InterPro" id="IPR017452">
    <property type="entry name" value="GPCR_Rhodpsn_7TM"/>
</dbReference>
<dbReference type="GO" id="GO:0009897">
    <property type="term" value="C:external side of plasma membrane"/>
    <property type="evidence" value="ECO:0007669"/>
    <property type="project" value="TreeGrafter"/>
</dbReference>
<evidence type="ECO:0000256" key="10">
    <source>
        <dbReference type="ARBA" id="ARBA00023170"/>
    </source>
</evidence>
<dbReference type="GO" id="GO:0007204">
    <property type="term" value="P:positive regulation of cytosolic calcium ion concentration"/>
    <property type="evidence" value="ECO:0007669"/>
    <property type="project" value="TreeGrafter"/>
</dbReference>
<keyword evidence="10 13" id="KW-0675">Receptor</keyword>
<comment type="caution">
    <text evidence="16">The sequence shown here is derived from an EMBL/GenBank/DDBJ whole genome shotgun (WGS) entry which is preliminary data.</text>
</comment>
<organism evidence="16 17">
    <name type="scientific">Conger conger</name>
    <name type="common">Conger eel</name>
    <name type="synonym">Muraena conger</name>
    <dbReference type="NCBI Taxonomy" id="82655"/>
    <lineage>
        <taxon>Eukaryota</taxon>
        <taxon>Metazoa</taxon>
        <taxon>Chordata</taxon>
        <taxon>Craniata</taxon>
        <taxon>Vertebrata</taxon>
        <taxon>Euteleostomi</taxon>
        <taxon>Actinopterygii</taxon>
        <taxon>Neopterygii</taxon>
        <taxon>Teleostei</taxon>
        <taxon>Anguilliformes</taxon>
        <taxon>Congridae</taxon>
        <taxon>Conger</taxon>
    </lineage>
</organism>
<accession>A0A9Q1E228</accession>
<sequence length="217" mass="24652">MISNMETGEGQTEMEDYSEYYNLDDNDSQPCNNGNVREFGRIFLPTLYSLVFIVGFMGNGLVAYVLAAYHRRAMTMTDFCLLHLAVSDLLFIISLPFWSYYAATQDWPFGDFLCKTVTGLYQLGFYASTFFMVLLSVDRYVVIVHAVTIARHRSMHVGMALCGVIWVISLCASLPTIIFTQAVNESASFTCKEEFPQDSKWKQEPGAAQRETLQMRK</sequence>
<evidence type="ECO:0000259" key="15">
    <source>
        <dbReference type="PROSITE" id="PS50262"/>
    </source>
</evidence>
<dbReference type="GO" id="GO:0006955">
    <property type="term" value="P:immune response"/>
    <property type="evidence" value="ECO:0007669"/>
    <property type="project" value="TreeGrafter"/>
</dbReference>
<dbReference type="PANTHER" id="PTHR10489:SF686">
    <property type="entry name" value="C-C CHEMOKINE RECEPTOR TYPE 5"/>
    <property type="match status" value="1"/>
</dbReference>
<dbReference type="PANTHER" id="PTHR10489">
    <property type="entry name" value="CELL ADHESION MOLECULE"/>
    <property type="match status" value="1"/>
</dbReference>
<dbReference type="Pfam" id="PF00001">
    <property type="entry name" value="7tm_1"/>
    <property type="match status" value="1"/>
</dbReference>
<keyword evidence="8 14" id="KW-0472">Membrane</keyword>
<feature type="transmembrane region" description="Helical" evidence="14">
    <location>
        <begin position="123"/>
        <end position="147"/>
    </location>
</feature>
<comment type="similarity">
    <text evidence="13">Belongs to the G-protein coupled receptor 1 family.</text>
</comment>
<evidence type="ECO:0000256" key="14">
    <source>
        <dbReference type="SAM" id="Phobius"/>
    </source>
</evidence>
<keyword evidence="4 13" id="KW-0812">Transmembrane</keyword>
<evidence type="ECO:0000256" key="2">
    <source>
        <dbReference type="ARBA" id="ARBA00004651"/>
    </source>
</evidence>
<evidence type="ECO:0000256" key="1">
    <source>
        <dbReference type="ARBA" id="ARBA00004412"/>
    </source>
</evidence>
<evidence type="ECO:0000256" key="4">
    <source>
        <dbReference type="ARBA" id="ARBA00022692"/>
    </source>
</evidence>
<dbReference type="GO" id="GO:0019957">
    <property type="term" value="F:C-C chemokine binding"/>
    <property type="evidence" value="ECO:0007669"/>
    <property type="project" value="TreeGrafter"/>
</dbReference>
<dbReference type="InterPro" id="IPR001277">
    <property type="entry name" value="CXCR4/ACKR2"/>
</dbReference>
<dbReference type="InterPro" id="IPR050119">
    <property type="entry name" value="CCR1-9-like"/>
</dbReference>
<keyword evidence="9" id="KW-1015">Disulfide bond</keyword>
<dbReference type="PROSITE" id="PS50262">
    <property type="entry name" value="G_PROTEIN_RECEP_F1_2"/>
    <property type="match status" value="1"/>
</dbReference>
<keyword evidence="12 13" id="KW-0807">Transducer</keyword>
<keyword evidence="11" id="KW-0325">Glycoprotein</keyword>
<dbReference type="GO" id="GO:0060326">
    <property type="term" value="P:cell chemotaxis"/>
    <property type="evidence" value="ECO:0007669"/>
    <property type="project" value="TreeGrafter"/>
</dbReference>
<dbReference type="Gene3D" id="1.20.1070.10">
    <property type="entry name" value="Rhodopsin 7-helix transmembrane proteins"/>
    <property type="match status" value="1"/>
</dbReference>
<dbReference type="GO" id="GO:0005769">
    <property type="term" value="C:early endosome"/>
    <property type="evidence" value="ECO:0007669"/>
    <property type="project" value="UniProtKB-SubCell"/>
</dbReference>
<gene>
    <name evidence="16" type="ORF">COCON_G00008750</name>
</gene>
<dbReference type="PRINTS" id="PR00645">
    <property type="entry name" value="CXCCHMKINER4"/>
</dbReference>
<evidence type="ECO:0000256" key="7">
    <source>
        <dbReference type="ARBA" id="ARBA00023040"/>
    </source>
</evidence>
<dbReference type="EMBL" id="JAFJMO010000001">
    <property type="protein sequence ID" value="KAJ8288216.1"/>
    <property type="molecule type" value="Genomic_DNA"/>
</dbReference>
<dbReference type="AlphaFoldDB" id="A0A9Q1E228"/>
<dbReference type="PRINTS" id="PR00237">
    <property type="entry name" value="GPCRRHODOPSN"/>
</dbReference>
<evidence type="ECO:0000256" key="5">
    <source>
        <dbReference type="ARBA" id="ARBA00022753"/>
    </source>
</evidence>
<dbReference type="GO" id="GO:0016493">
    <property type="term" value="F:C-C chemokine receptor activity"/>
    <property type="evidence" value="ECO:0007669"/>
    <property type="project" value="TreeGrafter"/>
</dbReference>
<evidence type="ECO:0000256" key="8">
    <source>
        <dbReference type="ARBA" id="ARBA00023136"/>
    </source>
</evidence>
<comment type="subcellular location">
    <subcellularLocation>
        <location evidence="2">Cell membrane</location>
        <topology evidence="2">Multi-pass membrane protein</topology>
    </subcellularLocation>
    <subcellularLocation>
        <location evidence="1">Early endosome</location>
    </subcellularLocation>
</comment>